<comment type="caution">
    <text evidence="1">The sequence shown here is derived from an EMBL/GenBank/DDBJ whole genome shotgun (WGS) entry which is preliminary data.</text>
</comment>
<accession>A0A5M8QSK2</accession>
<reference evidence="1 2" key="1">
    <citation type="submission" date="2019-05" db="EMBL/GenBank/DDBJ databases">
        <authorList>
            <person name="Qu J.-H."/>
        </authorList>
    </citation>
    <scope>NUCLEOTIDE SEQUENCE [LARGE SCALE GENOMIC DNA]</scope>
    <source>
        <strain evidence="1 2">NS28</strain>
    </source>
</reference>
<evidence type="ECO:0000313" key="1">
    <source>
        <dbReference type="EMBL" id="KAA6438248.1"/>
    </source>
</evidence>
<dbReference type="AlphaFoldDB" id="A0A5M8QSK2"/>
<dbReference type="EMBL" id="VBSN01000049">
    <property type="protein sequence ID" value="KAA6438248.1"/>
    <property type="molecule type" value="Genomic_DNA"/>
</dbReference>
<dbReference type="OrthoDB" id="959738at2"/>
<proteinExistence type="predicted"/>
<protein>
    <submittedName>
        <fullName evidence="1">Uncharacterized protein</fullName>
    </submittedName>
</protein>
<gene>
    <name evidence="1" type="ORF">FEM33_16210</name>
</gene>
<name>A0A5M8QSK2_9BACT</name>
<dbReference type="RefSeq" id="WP_139013052.1">
    <property type="nucleotide sequence ID" value="NZ_VBSN01000049.1"/>
</dbReference>
<organism evidence="1 2">
    <name type="scientific">Dyadobacter flavalbus</name>
    <dbReference type="NCBI Taxonomy" id="2579942"/>
    <lineage>
        <taxon>Bacteria</taxon>
        <taxon>Pseudomonadati</taxon>
        <taxon>Bacteroidota</taxon>
        <taxon>Cytophagia</taxon>
        <taxon>Cytophagales</taxon>
        <taxon>Spirosomataceae</taxon>
        <taxon>Dyadobacter</taxon>
    </lineage>
</organism>
<sequence>MKLEKIYSLAAGREAKVIVSEEHSPAFTKSGIKIEVLIKDPRENDFHLPITETHPQFWKLKRLDPDQCSMLQYQYSGITEKQVRKAIKEYRQLSSQALVS</sequence>
<dbReference type="Proteomes" id="UP000323994">
    <property type="component" value="Unassembled WGS sequence"/>
</dbReference>
<evidence type="ECO:0000313" key="2">
    <source>
        <dbReference type="Proteomes" id="UP000323994"/>
    </source>
</evidence>
<keyword evidence="2" id="KW-1185">Reference proteome</keyword>